<dbReference type="EMBL" id="BAAACZ010000016">
    <property type="protein sequence ID" value="GAA0464301.1"/>
    <property type="molecule type" value="Genomic_DNA"/>
</dbReference>
<evidence type="ECO:0000313" key="3">
    <source>
        <dbReference type="Proteomes" id="UP001500740"/>
    </source>
</evidence>
<feature type="transmembrane region" description="Helical" evidence="1">
    <location>
        <begin position="71"/>
        <end position="88"/>
    </location>
</feature>
<evidence type="ECO:0000256" key="1">
    <source>
        <dbReference type="SAM" id="Phobius"/>
    </source>
</evidence>
<reference evidence="2 3" key="1">
    <citation type="journal article" date="2019" name="Int. J. Syst. Evol. Microbiol.">
        <title>The Global Catalogue of Microorganisms (GCM) 10K type strain sequencing project: providing services to taxonomists for standard genome sequencing and annotation.</title>
        <authorList>
            <consortium name="The Broad Institute Genomics Platform"/>
            <consortium name="The Broad Institute Genome Sequencing Center for Infectious Disease"/>
            <person name="Wu L."/>
            <person name="Ma J."/>
        </authorList>
    </citation>
    <scope>NUCLEOTIDE SEQUENCE [LARGE SCALE GENOMIC DNA]</scope>
    <source>
        <strain evidence="2 3">JCM 14193</strain>
    </source>
</reference>
<comment type="caution">
    <text evidence="2">The sequence shown here is derived from an EMBL/GenBank/DDBJ whole genome shotgun (WGS) entry which is preliminary data.</text>
</comment>
<name>A0ABN1A0A6_9BACI</name>
<sequence length="89" mass="9865">MSKEKNKNNQTIKVVYGSVVTILLLFAGGMILGNEGTNDSVGLLLVIVALFISCVYQFYKSLIEKNKKWAIIDFLIVLLGSVILINIIF</sequence>
<organism evidence="2 3">
    <name type="scientific">Alkalibacillus silvisoli</name>
    <dbReference type="NCBI Taxonomy" id="392823"/>
    <lineage>
        <taxon>Bacteria</taxon>
        <taxon>Bacillati</taxon>
        <taxon>Bacillota</taxon>
        <taxon>Bacilli</taxon>
        <taxon>Bacillales</taxon>
        <taxon>Bacillaceae</taxon>
        <taxon>Alkalibacillus</taxon>
    </lineage>
</organism>
<dbReference type="Proteomes" id="UP001500740">
    <property type="component" value="Unassembled WGS sequence"/>
</dbReference>
<dbReference type="RefSeq" id="WP_343783412.1">
    <property type="nucleotide sequence ID" value="NZ_BAAACZ010000016.1"/>
</dbReference>
<keyword evidence="3" id="KW-1185">Reference proteome</keyword>
<keyword evidence="1" id="KW-1133">Transmembrane helix</keyword>
<accession>A0ABN1A0A6</accession>
<evidence type="ECO:0000313" key="2">
    <source>
        <dbReference type="EMBL" id="GAA0464301.1"/>
    </source>
</evidence>
<protein>
    <submittedName>
        <fullName evidence="2">Uncharacterized protein</fullName>
    </submittedName>
</protein>
<feature type="transmembrane region" description="Helical" evidence="1">
    <location>
        <begin position="12"/>
        <end position="34"/>
    </location>
</feature>
<keyword evidence="1" id="KW-0472">Membrane</keyword>
<proteinExistence type="predicted"/>
<gene>
    <name evidence="2" type="ORF">GCM10008935_20060</name>
</gene>
<feature type="transmembrane region" description="Helical" evidence="1">
    <location>
        <begin position="40"/>
        <end position="59"/>
    </location>
</feature>
<keyword evidence="1" id="KW-0812">Transmembrane</keyword>